<dbReference type="Gene3D" id="3.20.80.10">
    <property type="entry name" value="Regulatory factor, effector binding domain"/>
    <property type="match status" value="1"/>
</dbReference>
<feature type="non-terminal residue" evidence="1">
    <location>
        <position position="103"/>
    </location>
</feature>
<organism evidence="1 2">
    <name type="scientific">Clostridium grantii DSM 8605</name>
    <dbReference type="NCBI Taxonomy" id="1121316"/>
    <lineage>
        <taxon>Bacteria</taxon>
        <taxon>Bacillati</taxon>
        <taxon>Bacillota</taxon>
        <taxon>Clostridia</taxon>
        <taxon>Eubacteriales</taxon>
        <taxon>Clostridiaceae</taxon>
        <taxon>Clostridium</taxon>
    </lineage>
</organism>
<dbReference type="InterPro" id="IPR011256">
    <property type="entry name" value="Reg_factor_effector_dom_sf"/>
</dbReference>
<proteinExistence type="predicted"/>
<keyword evidence="2" id="KW-1185">Reference proteome</keyword>
<name>A0A1M5Y7X2_9CLOT</name>
<protein>
    <submittedName>
        <fullName evidence="1">Uncharacterized protein</fullName>
    </submittedName>
</protein>
<dbReference type="AlphaFoldDB" id="A0A1M5Y7X2"/>
<accession>A0A1M5Y7X2</accession>
<dbReference type="STRING" id="1121316.SAMN02745207_04255"/>
<dbReference type="Proteomes" id="UP000184447">
    <property type="component" value="Unassembled WGS sequence"/>
</dbReference>
<gene>
    <name evidence="1" type="ORF">SAMN02745207_04255</name>
</gene>
<evidence type="ECO:0000313" key="1">
    <source>
        <dbReference type="EMBL" id="SHI07908.1"/>
    </source>
</evidence>
<reference evidence="1 2" key="1">
    <citation type="submission" date="2016-11" db="EMBL/GenBank/DDBJ databases">
        <authorList>
            <person name="Jaros S."/>
            <person name="Januszkiewicz K."/>
            <person name="Wedrychowicz H."/>
        </authorList>
    </citation>
    <scope>NUCLEOTIDE SEQUENCE [LARGE SCALE GENOMIC DNA]</scope>
    <source>
        <strain evidence="1 2">DSM 8605</strain>
    </source>
</reference>
<dbReference type="EMBL" id="FQXM01000064">
    <property type="protein sequence ID" value="SHI07908.1"/>
    <property type="molecule type" value="Genomic_DNA"/>
</dbReference>
<evidence type="ECO:0000313" key="2">
    <source>
        <dbReference type="Proteomes" id="UP000184447"/>
    </source>
</evidence>
<sequence length="103" mass="11811">MNQMEINQEMQKIGQVIKENNLQKSGPVLNTTFGVEMVAGQQVLDMEILIPVEGEFDIPVGYVLKKEFKLVNALYVRHEGNPMLMQNTYNELNQFIQSNKLQP</sequence>